<evidence type="ECO:0000313" key="4">
    <source>
        <dbReference type="Proteomes" id="UP000494165"/>
    </source>
</evidence>
<dbReference type="PROSITE" id="PS01282">
    <property type="entry name" value="BIR_REPEAT_1"/>
    <property type="match status" value="1"/>
</dbReference>
<name>A0A8S1D565_9INSE</name>
<comment type="caution">
    <text evidence="3">The sequence shown here is derived from an EMBL/GenBank/DDBJ whole genome shotgun (WGS) entry which is preliminary data.</text>
</comment>
<dbReference type="Gene3D" id="3.10.100.10">
    <property type="entry name" value="Mannose-Binding Protein A, subunit A"/>
    <property type="match status" value="3"/>
</dbReference>
<dbReference type="GO" id="GO:0005634">
    <property type="term" value="C:nucleus"/>
    <property type="evidence" value="ECO:0007669"/>
    <property type="project" value="TreeGrafter"/>
</dbReference>
<feature type="compositionally biased region" description="Low complexity" evidence="1">
    <location>
        <begin position="1366"/>
        <end position="1384"/>
    </location>
</feature>
<evidence type="ECO:0000256" key="1">
    <source>
        <dbReference type="SAM" id="MobiDB-lite"/>
    </source>
</evidence>
<proteinExistence type="predicted"/>
<dbReference type="PROSITE" id="PS50041">
    <property type="entry name" value="C_TYPE_LECTIN_2"/>
    <property type="match status" value="3"/>
</dbReference>
<accession>A0A8S1D565</accession>
<gene>
    <name evidence="3" type="ORF">CLODIP_2_CD02432</name>
</gene>
<feature type="region of interest" description="Disordered" evidence="1">
    <location>
        <begin position="1365"/>
        <end position="1384"/>
    </location>
</feature>
<keyword evidence="4" id="KW-1185">Reference proteome</keyword>
<dbReference type="Gene3D" id="1.10.1170.10">
    <property type="entry name" value="Inhibitor Of Apoptosis Protein (2mihbC-IAP-1), Chain A"/>
    <property type="match status" value="2"/>
</dbReference>
<dbReference type="GO" id="GO:0005737">
    <property type="term" value="C:cytoplasm"/>
    <property type="evidence" value="ECO:0007669"/>
    <property type="project" value="TreeGrafter"/>
</dbReference>
<dbReference type="PANTHER" id="PTHR10044:SF139">
    <property type="entry name" value="DEATH-ASSOCIATED INHIBITOR OF APOPTOSIS 2"/>
    <property type="match status" value="1"/>
</dbReference>
<dbReference type="CDD" id="cd00022">
    <property type="entry name" value="BIR"/>
    <property type="match status" value="2"/>
</dbReference>
<protein>
    <recommendedName>
        <fullName evidence="2">C-type lectin domain-containing protein</fullName>
    </recommendedName>
</protein>
<dbReference type="Proteomes" id="UP000494165">
    <property type="component" value="Unassembled WGS sequence"/>
</dbReference>
<reference evidence="3 4" key="1">
    <citation type="submission" date="2020-04" db="EMBL/GenBank/DDBJ databases">
        <authorList>
            <person name="Alioto T."/>
            <person name="Alioto T."/>
            <person name="Gomez Garrido J."/>
        </authorList>
    </citation>
    <scope>NUCLEOTIDE SEQUENCE [LARGE SCALE GENOMIC DNA]</scope>
</reference>
<dbReference type="Gene3D" id="1.10.238.20">
    <property type="entry name" value="Pheromone/general odorant binding protein domain"/>
    <property type="match status" value="1"/>
</dbReference>
<dbReference type="SUPFAM" id="SSF47565">
    <property type="entry name" value="Insect pheromone/odorant-binding proteins"/>
    <property type="match status" value="1"/>
</dbReference>
<dbReference type="OrthoDB" id="7357196at2759"/>
<evidence type="ECO:0000313" key="3">
    <source>
        <dbReference type="EMBL" id="CAB3376647.1"/>
    </source>
</evidence>
<dbReference type="InterPro" id="IPR016187">
    <property type="entry name" value="CTDL_fold"/>
</dbReference>
<dbReference type="EMBL" id="CADEPI010000130">
    <property type="protein sequence ID" value="CAB3376647.1"/>
    <property type="molecule type" value="Genomic_DNA"/>
</dbReference>
<dbReference type="InterPro" id="IPR050784">
    <property type="entry name" value="IAP"/>
</dbReference>
<feature type="compositionally biased region" description="Polar residues" evidence="1">
    <location>
        <begin position="544"/>
        <end position="563"/>
    </location>
</feature>
<dbReference type="GO" id="GO:0051726">
    <property type="term" value="P:regulation of cell cycle"/>
    <property type="evidence" value="ECO:0007669"/>
    <property type="project" value="TreeGrafter"/>
</dbReference>
<dbReference type="SUPFAM" id="SSF56436">
    <property type="entry name" value="C-type lectin-like"/>
    <property type="match status" value="4"/>
</dbReference>
<dbReference type="InterPro" id="IPR001370">
    <property type="entry name" value="BIR_rpt"/>
</dbReference>
<dbReference type="InterPro" id="IPR001304">
    <property type="entry name" value="C-type_lectin-like"/>
</dbReference>
<organism evidence="3 4">
    <name type="scientific">Cloeon dipterum</name>
    <dbReference type="NCBI Taxonomy" id="197152"/>
    <lineage>
        <taxon>Eukaryota</taxon>
        <taxon>Metazoa</taxon>
        <taxon>Ecdysozoa</taxon>
        <taxon>Arthropoda</taxon>
        <taxon>Hexapoda</taxon>
        <taxon>Insecta</taxon>
        <taxon>Pterygota</taxon>
        <taxon>Palaeoptera</taxon>
        <taxon>Ephemeroptera</taxon>
        <taxon>Pisciforma</taxon>
        <taxon>Baetidae</taxon>
        <taxon>Cloeon</taxon>
    </lineage>
</organism>
<dbReference type="SUPFAM" id="SSF57924">
    <property type="entry name" value="Inhibitor of apoptosis (IAP) repeat"/>
    <property type="match status" value="2"/>
</dbReference>
<dbReference type="InterPro" id="IPR036728">
    <property type="entry name" value="PBP_GOBP_sf"/>
</dbReference>
<dbReference type="PROSITE" id="PS50143">
    <property type="entry name" value="BIR_REPEAT_2"/>
    <property type="match status" value="2"/>
</dbReference>
<dbReference type="CDD" id="cd00037">
    <property type="entry name" value="CLECT"/>
    <property type="match status" value="4"/>
</dbReference>
<feature type="domain" description="C-type lectin" evidence="2">
    <location>
        <begin position="943"/>
        <end position="1068"/>
    </location>
</feature>
<dbReference type="SMART" id="SM00034">
    <property type="entry name" value="CLECT"/>
    <property type="match status" value="1"/>
</dbReference>
<dbReference type="SMART" id="SM00238">
    <property type="entry name" value="BIR"/>
    <property type="match status" value="2"/>
</dbReference>
<dbReference type="GO" id="GO:0005549">
    <property type="term" value="F:odorant binding"/>
    <property type="evidence" value="ECO:0007669"/>
    <property type="project" value="InterPro"/>
</dbReference>
<evidence type="ECO:0000259" key="2">
    <source>
        <dbReference type="PROSITE" id="PS50041"/>
    </source>
</evidence>
<dbReference type="InterPro" id="IPR016186">
    <property type="entry name" value="C-type_lectin-like/link_sf"/>
</dbReference>
<sequence length="1578" mass="175476">MTEFLQWVFQRAANLVRNESGPSSQQVQQVENEISSDGPRVDNWNLDLSMHRFLTFPPSFRQAHSWELLLILAEVGMYFKTENLYCNFCEFTISRQDFPKYLSLGSETARKEILKSQEKFNCTISIGDSTNVPLGSVFRTPNYEFEAFRLFSLVKKSDWQFVDPFALARSGFYFTGEEDKVRCVFCMLEVRGWEQGDTPHGEHLRWNPDCPFLRDSRSVVNVRIGEELVQGQIRENPFTEANGMEKYGPNLHFLNTSTLLFLDLSIRNWSAPVHSSFATLKSRMDSFREFWPPSLGQKTEEMARAGFFYTGSGDRAICFHCNLGLKDWYLGDDPFDQHTRWRPTCQFLPIVAKIRFQSCCRHVAAQLRMEFRPLAKFLVIFIILSVVYENVANAQRRKNKPFKGGRRYIVKCCGISKCIPKHRKVKPTALFVNTTAINKAFSGESLWKQETKSPESPQEAAETTNATFPAAAAEVPTQPEFSTPDAQATDGEFRPTEPNFEASATTKFGSVGSKTFEATQTTGSETFFSSLAISEKTVSAIKTTPSSIGTTPPLSGTVSTSGETRTSTLAPPTTTLVAKNHFLLQSCESSRCGKFKLPPIAMNKSIGVTVTVKDSNFVFVSTAMTQIEAAQNCLSSNLNLVSLQDISKLNLVQSVISSLKIDSIWTFGSNEGNDSCGADTFLQFAWCGKNTDLDVTIQQKISAKLAQKGLAFSANLSLTPISSVSKLPFLCEANDGSYKDSCSALKCAKNSSLMDANGILKDREKYGKWIEACGNNYLFSKFLGTWEQSVQFCCNFGLFPLNFGSASEFECFSGLSKANWTLNWNYWTAGRAMGGWGRWAWCIPGPHPLADGLAWASGQPDFANPQELCLHLQIDRNKSGSLLTDRNCSHKYVIACQGDAVANNQCKPKCPTTCKRNSTLFSNSIIKDLYVHGSWNSACGKEYLFSKQSLSWLDAWNYCCSVGMKLASVSDYDELRCLSKMVNRYPAAVYPHQINRDFWTSGSNLDCDGPHFWCSEDEKLRQDDFPGENWKGGRPPSQVAGNCIFINLSNASILGAELCSVEKQFLCEVLGNENKSMRIKETCKELWDVSDQEIDDQILNASALQAPNKRNLMCYIRCCGVRGEVIKYGQLMTEHIIRNLEDLTVDDPALMQSSFDGLDKCTSIRHDDECKLFSESYYCGKRTDPTLTTALLDANKGGSTAIPSPTGNINTKYRTCPDYGPCVSDPAAVNKLKTTGSWSSGSTVNTTTGKKYYLKYVANMALSLMHIECCKIGSHLAIFNTLDDFNALLKEMTNPSQIGAWMSLGPTFDNGDGTDTWCQNWQPMPTGMITDINKYYRTIKAPNTIFMNGEGLKIEAGKRTTPAIGTTTSEQETTQPPTTQETITQEQTTLPEFKTTFLSESEATQAVEMISPSTITNTTIAEIVNLHCGYNNSGTTEHSCGTDNNHSCRHKKVTAMSGPDGQFRKFCNKMYFLHKDLLLSVETDAERVCLHDGFKSAGWPSGLWIWTSGTDNGIGCVNKFGWCPSGQFLYSNFRWCGGEPSSPFAENCVALNMNGGDASSTCFNDISCATSCRFVCEA</sequence>
<feature type="domain" description="C-type lectin" evidence="2">
    <location>
        <begin position="772"/>
        <end position="897"/>
    </location>
</feature>
<dbReference type="PANTHER" id="PTHR10044">
    <property type="entry name" value="INHIBITOR OF APOPTOSIS"/>
    <property type="match status" value="1"/>
</dbReference>
<feature type="region of interest" description="Disordered" evidence="1">
    <location>
        <begin position="544"/>
        <end position="570"/>
    </location>
</feature>
<dbReference type="Pfam" id="PF00653">
    <property type="entry name" value="BIR"/>
    <property type="match status" value="2"/>
</dbReference>
<feature type="domain" description="C-type lectin" evidence="2">
    <location>
        <begin position="1464"/>
        <end position="1577"/>
    </location>
</feature>